<dbReference type="NCBIfam" id="NF041539">
    <property type="entry name" value="choice_anch_R"/>
    <property type="match status" value="1"/>
</dbReference>
<gene>
    <name evidence="1" type="ORF">LCGC14_1796450</name>
</gene>
<comment type="caution">
    <text evidence="1">The sequence shown here is derived from an EMBL/GenBank/DDBJ whole genome shotgun (WGS) entry which is preliminary data.</text>
</comment>
<dbReference type="EMBL" id="LAZR01017244">
    <property type="protein sequence ID" value="KKM01235.1"/>
    <property type="molecule type" value="Genomic_DNA"/>
</dbReference>
<dbReference type="AlphaFoldDB" id="A0A0F9GQZ3"/>
<sequence length="216" mass="22780">MSKLFEFHNPSGTTSSSLTTTTIFVGQTFTPAKSHRISSVKIKVFRSDSFQGAGGSPGTVTVSIRATAGGVPTGVDLASGTFDGDTLPTPAANAAYTEAVFSTGVLLVANTKYAIVVRASAADNDNRLGWIMDISSPVYTGGNYVQSNNSGVDWTSQTGWDLAFEEYGGSAGFLWIEGKHLHSTDEDAVERVFVAADAIITYEDEVVSNLGNVVYN</sequence>
<organism evidence="1">
    <name type="scientific">marine sediment metagenome</name>
    <dbReference type="NCBI Taxonomy" id="412755"/>
    <lineage>
        <taxon>unclassified sequences</taxon>
        <taxon>metagenomes</taxon>
        <taxon>ecological metagenomes</taxon>
    </lineage>
</organism>
<proteinExistence type="predicted"/>
<evidence type="ECO:0000313" key="1">
    <source>
        <dbReference type="EMBL" id="KKM01235.1"/>
    </source>
</evidence>
<protein>
    <submittedName>
        <fullName evidence="1">Uncharacterized protein</fullName>
    </submittedName>
</protein>
<name>A0A0F9GQZ3_9ZZZZ</name>
<reference evidence="1" key="1">
    <citation type="journal article" date="2015" name="Nature">
        <title>Complex archaea that bridge the gap between prokaryotes and eukaryotes.</title>
        <authorList>
            <person name="Spang A."/>
            <person name="Saw J.H."/>
            <person name="Jorgensen S.L."/>
            <person name="Zaremba-Niedzwiedzka K."/>
            <person name="Martijn J."/>
            <person name="Lind A.E."/>
            <person name="van Eijk R."/>
            <person name="Schleper C."/>
            <person name="Guy L."/>
            <person name="Ettema T.J."/>
        </authorList>
    </citation>
    <scope>NUCLEOTIDE SEQUENCE</scope>
</reference>
<accession>A0A0F9GQZ3</accession>